<dbReference type="InterPro" id="IPR041656">
    <property type="entry name" value="TPR_5"/>
</dbReference>
<proteinExistence type="predicted"/>
<keyword evidence="3" id="KW-1185">Reference proteome</keyword>
<dbReference type="SUPFAM" id="SSF48452">
    <property type="entry name" value="TPR-like"/>
    <property type="match status" value="1"/>
</dbReference>
<evidence type="ECO:0000313" key="2">
    <source>
        <dbReference type="EMBL" id="OKP80674.1"/>
    </source>
</evidence>
<dbReference type="Gene3D" id="1.25.40.10">
    <property type="entry name" value="Tetratricopeptide repeat domain"/>
    <property type="match status" value="1"/>
</dbReference>
<evidence type="ECO:0000313" key="3">
    <source>
        <dbReference type="Proteomes" id="UP000186058"/>
    </source>
</evidence>
<organism evidence="2 3">
    <name type="scientific">Paenibacillus helianthi</name>
    <dbReference type="NCBI Taxonomy" id="1349432"/>
    <lineage>
        <taxon>Bacteria</taxon>
        <taxon>Bacillati</taxon>
        <taxon>Bacillota</taxon>
        <taxon>Bacilli</taxon>
        <taxon>Bacillales</taxon>
        <taxon>Paenibacillaceae</taxon>
        <taxon>Paenibacillus</taxon>
    </lineage>
</organism>
<accession>A0ABX3EIL9</accession>
<dbReference type="Proteomes" id="UP000186058">
    <property type="component" value="Unassembled WGS sequence"/>
</dbReference>
<gene>
    <name evidence="2" type="ORF">A3844_26655</name>
</gene>
<comment type="caution">
    <text evidence="2">The sequence shown here is derived from an EMBL/GenBank/DDBJ whole genome shotgun (WGS) entry which is preliminary data.</text>
</comment>
<dbReference type="RefSeq" id="WP_074101020.1">
    <property type="nucleotide sequence ID" value="NZ_LVWI01000081.1"/>
</dbReference>
<feature type="domain" description="Tetratrico peptide repeat group 5" evidence="1">
    <location>
        <begin position="39"/>
        <end position="154"/>
    </location>
</feature>
<evidence type="ECO:0000259" key="1">
    <source>
        <dbReference type="Pfam" id="PF12688"/>
    </source>
</evidence>
<dbReference type="EMBL" id="LVWI01000081">
    <property type="protein sequence ID" value="OKP80674.1"/>
    <property type="molecule type" value="Genomic_DNA"/>
</dbReference>
<dbReference type="Pfam" id="PF12688">
    <property type="entry name" value="TPR_5"/>
    <property type="match status" value="1"/>
</dbReference>
<reference evidence="2 3" key="1">
    <citation type="submission" date="2016-03" db="EMBL/GenBank/DDBJ databases">
        <authorList>
            <person name="Sant'Anna F.H."/>
            <person name="Ambrosini A."/>
            <person name="Souza R."/>
            <person name="Bach E."/>
            <person name="Fernandes G."/>
            <person name="Balsanelli E."/>
            <person name="Baura V.A."/>
            <person name="Souza E.M."/>
            <person name="Passaglia L."/>
        </authorList>
    </citation>
    <scope>NUCLEOTIDE SEQUENCE [LARGE SCALE GENOMIC DNA]</scope>
    <source>
        <strain evidence="2 3">P26E</strain>
    </source>
</reference>
<dbReference type="InterPro" id="IPR011990">
    <property type="entry name" value="TPR-like_helical_dom_sf"/>
</dbReference>
<name>A0ABX3EIL9_9BACL</name>
<sequence length="161" mass="18107">MTYSIETAVALRTAGKAEEARELLLALLCGDEENAELHYQLAWTHDVLGLEREAIPYYERSLSLGLPTEQRMGALLGLGSTYRTLGEYTLSKEVLEQGLHEFPQQKEFAVFLAMTLHNLGGHSEAMKLLLTLLAETSVNEGISSYRHAILYYSDKIDQVWE</sequence>
<protein>
    <recommendedName>
        <fullName evidence="1">Tetratrico peptide repeat group 5 domain-containing protein</fullName>
    </recommendedName>
</protein>